<reference evidence="2 3" key="1">
    <citation type="submission" date="2018-01" db="EMBL/GenBank/DDBJ databases">
        <title>Whole genome sequencing of Histamine producing bacteria.</title>
        <authorList>
            <person name="Butler K."/>
        </authorList>
    </citation>
    <scope>NUCLEOTIDE SEQUENCE [LARGE SCALE GENOMIC DNA]</scope>
    <source>
        <strain evidence="2 3">FS-7.2</strain>
    </source>
</reference>
<dbReference type="SUPFAM" id="SSF56300">
    <property type="entry name" value="Metallo-dependent phosphatases"/>
    <property type="match status" value="1"/>
</dbReference>
<dbReference type="InterPro" id="IPR050126">
    <property type="entry name" value="Ap4A_hydrolase"/>
</dbReference>
<dbReference type="PANTHER" id="PTHR42850:SF4">
    <property type="entry name" value="ZINC-DEPENDENT ENDOPOLYPHOSPHATASE"/>
    <property type="match status" value="1"/>
</dbReference>
<evidence type="ECO:0000259" key="1">
    <source>
        <dbReference type="Pfam" id="PF00149"/>
    </source>
</evidence>
<accession>A0A2T3KME7</accession>
<evidence type="ECO:0000313" key="3">
    <source>
        <dbReference type="Proteomes" id="UP000241426"/>
    </source>
</evidence>
<dbReference type="Pfam" id="PF00149">
    <property type="entry name" value="Metallophos"/>
    <property type="match status" value="1"/>
</dbReference>
<evidence type="ECO:0000313" key="2">
    <source>
        <dbReference type="EMBL" id="PSV00952.1"/>
    </source>
</evidence>
<comment type="caution">
    <text evidence="2">The sequence shown here is derived from an EMBL/GenBank/DDBJ whole genome shotgun (WGS) entry which is preliminary data.</text>
</comment>
<proteinExistence type="predicted"/>
<dbReference type="RefSeq" id="WP_107288679.1">
    <property type="nucleotide sequence ID" value="NZ_PYNF01000002.1"/>
</dbReference>
<dbReference type="AlphaFoldDB" id="A0A2T3KME7"/>
<dbReference type="GO" id="GO:0005737">
    <property type="term" value="C:cytoplasm"/>
    <property type="evidence" value="ECO:0007669"/>
    <property type="project" value="TreeGrafter"/>
</dbReference>
<organism evidence="2 3">
    <name type="scientific">Photobacterium kishitanii</name>
    <dbReference type="NCBI Taxonomy" id="318456"/>
    <lineage>
        <taxon>Bacteria</taxon>
        <taxon>Pseudomonadati</taxon>
        <taxon>Pseudomonadota</taxon>
        <taxon>Gammaproteobacteria</taxon>
        <taxon>Vibrionales</taxon>
        <taxon>Vibrionaceae</taxon>
        <taxon>Photobacterium</taxon>
    </lineage>
</organism>
<feature type="domain" description="Calcineurin-like phosphoesterase" evidence="1">
    <location>
        <begin position="32"/>
        <end position="241"/>
    </location>
</feature>
<gene>
    <name evidence="2" type="ORF">C9J27_02700</name>
</gene>
<dbReference type="InterPro" id="IPR004843">
    <property type="entry name" value="Calcineurin-like_PHP"/>
</dbReference>
<sequence length="311" mass="35001">MKPQLTQKWLDIVKESALLTINVSSNIKERGRIFLFTDIHGAYDLVVAALEHLGFSGLELNGTSSNTKNADIAISLGDNIDRGKQSLKTALFIKNNPNIIPIQGNHEKMHALATRSSFKGGWYNDWIKSGGYTWENDCDKFTHLNIQQWEERLPIGIELNIDGKCIALTHGDLDHKKGSYCGSWNETKLKLLNYTLTPTTKRDISETDRVHSKIMCGRKSFSNEEYATVPDATCVIHGHTPIDEGRVKVLGNTCHIDTNAINAYIKINNRTFIPHSRNTLTILEYKLGGNILGSFEAHYFTFDEDGYIDEL</sequence>
<dbReference type="EMBL" id="PYNF01000002">
    <property type="protein sequence ID" value="PSV00952.1"/>
    <property type="molecule type" value="Genomic_DNA"/>
</dbReference>
<dbReference type="InterPro" id="IPR029052">
    <property type="entry name" value="Metallo-depent_PP-like"/>
</dbReference>
<name>A0A2T3KME7_9GAMM</name>
<dbReference type="GO" id="GO:0016791">
    <property type="term" value="F:phosphatase activity"/>
    <property type="evidence" value="ECO:0007669"/>
    <property type="project" value="TreeGrafter"/>
</dbReference>
<dbReference type="Gene3D" id="3.60.21.10">
    <property type="match status" value="1"/>
</dbReference>
<dbReference type="PANTHER" id="PTHR42850">
    <property type="entry name" value="METALLOPHOSPHOESTERASE"/>
    <property type="match status" value="1"/>
</dbReference>
<dbReference type="Proteomes" id="UP000241426">
    <property type="component" value="Unassembled WGS sequence"/>
</dbReference>
<protein>
    <recommendedName>
        <fullName evidence="1">Calcineurin-like phosphoesterase domain-containing protein</fullName>
    </recommendedName>
</protein>